<dbReference type="PANTHER" id="PTHR34389:SF2">
    <property type="entry name" value="L-RHAMNOSE MUTAROTASE"/>
    <property type="match status" value="1"/>
</dbReference>
<accession>A0A1E4RZ57</accession>
<dbReference type="SUPFAM" id="SSF54909">
    <property type="entry name" value="Dimeric alpha+beta barrel"/>
    <property type="match status" value="1"/>
</dbReference>
<proteinExistence type="predicted"/>
<dbReference type="InterPro" id="IPR008000">
    <property type="entry name" value="Rham/fucose_mutarotase"/>
</dbReference>
<protein>
    <submittedName>
        <fullName evidence="2">Rhamnose mutarotase</fullName>
    </submittedName>
</protein>
<accession>A0A0H5C8U0</accession>
<dbReference type="OMA" id="HAKVWPE"/>
<sequence length="121" mass="14700">MVEKHTGKRICQIIRLKPEYLEKYKECHRSIWEPVARNLTKYHIEDYSIHYAPMFNLLIANMKYTGDNWERDSELSRNDPGNFEWWEMTDEMQETLVEGSTGSRDEKGWWLDLEEVFRNDH</sequence>
<dbReference type="InterPro" id="IPR011008">
    <property type="entry name" value="Dimeric_a/b-barrel"/>
</dbReference>
<dbReference type="RefSeq" id="XP_020069582.1">
    <property type="nucleotide sequence ID" value="XM_020215386.1"/>
</dbReference>
<dbReference type="PANTHER" id="PTHR34389">
    <property type="entry name" value="L-RHAMNOSE MUTAROTASE"/>
    <property type="match status" value="1"/>
</dbReference>
<keyword evidence="4" id="KW-1185">Reference proteome</keyword>
<evidence type="ECO:0000313" key="2">
    <source>
        <dbReference type="EMBL" id="ODV72543.1"/>
    </source>
</evidence>
<evidence type="ECO:0000313" key="1">
    <source>
        <dbReference type="EMBL" id="CEP24726.1"/>
    </source>
</evidence>
<reference evidence="1" key="1">
    <citation type="submission" date="2014-12" db="EMBL/GenBank/DDBJ databases">
        <authorList>
            <person name="Jaenicke S."/>
        </authorList>
    </citation>
    <scope>NUCLEOTIDE SEQUENCE [LARGE SCALE GENOMIC DNA]</scope>
    <source>
        <strain evidence="1">CBS1600</strain>
    </source>
</reference>
<dbReference type="GeneID" id="30989782"/>
<organism evidence="1 3">
    <name type="scientific">Cyberlindnera jadinii (strain ATCC 18201 / CBS 1600 / BCRC 20928 / JCM 3617 / NBRC 0987 / NRRL Y-1542)</name>
    <name type="common">Torula yeast</name>
    <name type="synonym">Candida utilis</name>
    <dbReference type="NCBI Taxonomy" id="983966"/>
    <lineage>
        <taxon>Eukaryota</taxon>
        <taxon>Fungi</taxon>
        <taxon>Dikarya</taxon>
        <taxon>Ascomycota</taxon>
        <taxon>Saccharomycotina</taxon>
        <taxon>Saccharomycetes</taxon>
        <taxon>Phaffomycetales</taxon>
        <taxon>Phaffomycetaceae</taxon>
        <taxon>Cyberlindnera</taxon>
    </lineage>
</organism>
<dbReference type="AlphaFoldDB" id="A0A0H5C8U0"/>
<dbReference type="EMBL" id="CDQK01000006">
    <property type="protein sequence ID" value="CEP24726.1"/>
    <property type="molecule type" value="Genomic_DNA"/>
</dbReference>
<name>A0A0H5C8U0_CYBJN</name>
<gene>
    <name evidence="1" type="ORF">BN1211_5617</name>
    <name evidence="2" type="ORF">CYBJADRAFT_168470</name>
</gene>
<dbReference type="Proteomes" id="UP000038830">
    <property type="component" value="Unassembled WGS sequence"/>
</dbReference>
<dbReference type="GO" id="GO:0016857">
    <property type="term" value="F:racemase and epimerase activity, acting on carbohydrates and derivatives"/>
    <property type="evidence" value="ECO:0007669"/>
    <property type="project" value="InterPro"/>
</dbReference>
<reference evidence="2 4" key="3">
    <citation type="journal article" date="2016" name="Proc. Natl. Acad. Sci. U.S.A.">
        <title>Comparative genomics of biotechnologically important yeasts.</title>
        <authorList>
            <person name="Riley R."/>
            <person name="Haridas S."/>
            <person name="Wolfe K.H."/>
            <person name="Lopes M.R."/>
            <person name="Hittinger C.T."/>
            <person name="Goeker M."/>
            <person name="Salamov A.A."/>
            <person name="Wisecaver J.H."/>
            <person name="Long T.M."/>
            <person name="Calvey C.H."/>
            <person name="Aerts A.L."/>
            <person name="Barry K.W."/>
            <person name="Choi C."/>
            <person name="Clum A."/>
            <person name="Coughlan A.Y."/>
            <person name="Deshpande S."/>
            <person name="Douglass A.P."/>
            <person name="Hanson S.J."/>
            <person name="Klenk H.-P."/>
            <person name="LaButti K.M."/>
            <person name="Lapidus A."/>
            <person name="Lindquist E.A."/>
            <person name="Lipzen A.M."/>
            <person name="Meier-Kolthoff J.P."/>
            <person name="Ohm R.A."/>
            <person name="Otillar R.P."/>
            <person name="Pangilinan J.L."/>
            <person name="Peng Y."/>
            <person name="Rokas A."/>
            <person name="Rosa C.A."/>
            <person name="Scheuner C."/>
            <person name="Sibirny A.A."/>
            <person name="Slot J.C."/>
            <person name="Stielow J.B."/>
            <person name="Sun H."/>
            <person name="Kurtzman C.P."/>
            <person name="Blackwell M."/>
            <person name="Grigoriev I.V."/>
            <person name="Jeffries T.W."/>
        </authorList>
    </citation>
    <scope>NUCLEOTIDE SEQUENCE [LARGE SCALE GENOMIC DNA]</scope>
    <source>
        <strain evidence="4">ATCC 18201 / CBS 1600 / BCRC 20928 / JCM 3617 / NBRC 0987 / NRRL Y-1542</strain>
        <strain evidence="2">NRRL Y-1542</strain>
    </source>
</reference>
<dbReference type="Proteomes" id="UP000094389">
    <property type="component" value="Unassembled WGS sequence"/>
</dbReference>
<evidence type="ECO:0000313" key="4">
    <source>
        <dbReference type="Proteomes" id="UP000094389"/>
    </source>
</evidence>
<dbReference type="OrthoDB" id="9981546at2759"/>
<dbReference type="STRING" id="983966.A0A0H5C8U0"/>
<evidence type="ECO:0000313" key="3">
    <source>
        <dbReference type="Proteomes" id="UP000038830"/>
    </source>
</evidence>
<dbReference type="Pfam" id="PF05336">
    <property type="entry name" value="rhaM"/>
    <property type="match status" value="1"/>
</dbReference>
<dbReference type="EMBL" id="KV453934">
    <property type="protein sequence ID" value="ODV72543.1"/>
    <property type="molecule type" value="Genomic_DNA"/>
</dbReference>
<dbReference type="Gene3D" id="3.30.70.100">
    <property type="match status" value="1"/>
</dbReference>
<reference evidence="3" key="2">
    <citation type="journal article" date="2015" name="J. Biotechnol.">
        <title>The structure of the Cyberlindnera jadinii genome and its relation to Candida utilis analyzed by the occurrence of single nucleotide polymorphisms.</title>
        <authorList>
            <person name="Rupp O."/>
            <person name="Brinkrolf K."/>
            <person name="Buerth C."/>
            <person name="Kunigo M."/>
            <person name="Schneider J."/>
            <person name="Jaenicke S."/>
            <person name="Goesmann A."/>
            <person name="Puehler A."/>
            <person name="Jaeger K.-E."/>
            <person name="Ernst J.F."/>
        </authorList>
    </citation>
    <scope>NUCLEOTIDE SEQUENCE [LARGE SCALE GENOMIC DNA]</scope>
    <source>
        <strain evidence="3">ATCC 18201 / CBS 1600 / BCRC 20928 / JCM 3617 / NBRC 0987 / NRRL Y-1542</strain>
    </source>
</reference>